<dbReference type="PROSITE" id="PS51668">
    <property type="entry name" value="TSAA_2"/>
    <property type="match status" value="1"/>
</dbReference>
<dbReference type="PANTHER" id="PTHR12818">
    <property type="entry name" value="TRNA (ADENINE(37)-N6)-METHYLTRANSFERASE"/>
    <property type="match status" value="1"/>
</dbReference>
<dbReference type="AlphaFoldDB" id="A0A1I2GCI3"/>
<dbReference type="OrthoDB" id="9804309at2"/>
<comment type="similarity">
    <text evidence="2">Belongs to the tRNA methyltransferase O family.</text>
</comment>
<keyword evidence="1" id="KW-0949">S-adenosyl-L-methionine</keyword>
<dbReference type="Pfam" id="PF01980">
    <property type="entry name" value="TrmO_N"/>
    <property type="match status" value="1"/>
</dbReference>
<dbReference type="Proteomes" id="UP000199513">
    <property type="component" value="Unassembled WGS sequence"/>
</dbReference>
<dbReference type="SUPFAM" id="SSF118196">
    <property type="entry name" value="YaeB-like"/>
    <property type="match status" value="1"/>
</dbReference>
<keyword evidence="4" id="KW-0808">Transferase</keyword>
<keyword evidence="5" id="KW-1185">Reference proteome</keyword>
<keyword evidence="4" id="KW-0489">Methyltransferase</keyword>
<dbReference type="InterPro" id="IPR040372">
    <property type="entry name" value="YaeB-like"/>
</dbReference>
<dbReference type="GO" id="GO:0032259">
    <property type="term" value="P:methylation"/>
    <property type="evidence" value="ECO:0007669"/>
    <property type="project" value="UniProtKB-KW"/>
</dbReference>
<dbReference type="GO" id="GO:0008168">
    <property type="term" value="F:methyltransferase activity"/>
    <property type="evidence" value="ECO:0007669"/>
    <property type="project" value="UniProtKB-KW"/>
</dbReference>
<accession>A0A1I2GCI3</accession>
<dbReference type="InterPro" id="IPR036414">
    <property type="entry name" value="YaeB_N_sf"/>
</dbReference>
<dbReference type="InterPro" id="IPR023370">
    <property type="entry name" value="TrmO-like_N"/>
</dbReference>
<dbReference type="EMBL" id="FONY01000017">
    <property type="protein sequence ID" value="SFF14456.1"/>
    <property type="molecule type" value="Genomic_DNA"/>
</dbReference>
<evidence type="ECO:0000256" key="2">
    <source>
        <dbReference type="ARBA" id="ARBA00033753"/>
    </source>
</evidence>
<evidence type="ECO:0000313" key="4">
    <source>
        <dbReference type="EMBL" id="SFF14456.1"/>
    </source>
</evidence>
<reference evidence="4 5" key="1">
    <citation type="submission" date="2016-10" db="EMBL/GenBank/DDBJ databases">
        <authorList>
            <person name="de Groot N.N."/>
        </authorList>
    </citation>
    <scope>NUCLEOTIDE SEQUENCE [LARGE SCALE GENOMIC DNA]</scope>
    <source>
        <strain>GEY</strain>
        <strain evidence="5">DSM 9560</strain>
    </source>
</reference>
<evidence type="ECO:0000259" key="3">
    <source>
        <dbReference type="PROSITE" id="PS51668"/>
    </source>
</evidence>
<gene>
    <name evidence="4" type="ORF">SAMN04488541_101770</name>
</gene>
<dbReference type="RefSeq" id="WP_091545015.1">
    <property type="nucleotide sequence ID" value="NZ_FONY01000017.1"/>
</dbReference>
<dbReference type="PANTHER" id="PTHR12818:SF0">
    <property type="entry name" value="TRNA (ADENINE(37)-N6)-METHYLTRANSFERASE"/>
    <property type="match status" value="1"/>
</dbReference>
<feature type="domain" description="TsaA-like" evidence="3">
    <location>
        <begin position="4"/>
        <end position="135"/>
    </location>
</feature>
<sequence length="151" mass="17281">MIAISTIGNVVNQIDDIAFMDYKEVCSEIHLNELFTEESLRELDQFSHLEVLFFFHKIGKSERIFEGKQSLLGNFPKVGVFALRSNNRPSRIGQSIVRLEKIEGKVLFVKGLDAINGTPVVDIKPVVRELLPSPNEIIQPTWAREMMRYYA</sequence>
<protein>
    <submittedName>
        <fullName evidence="4">tRNA-Thr(GGU) m(6)t(6)A37 methyltransferase TsaA</fullName>
    </submittedName>
</protein>
<evidence type="ECO:0000313" key="5">
    <source>
        <dbReference type="Proteomes" id="UP000199513"/>
    </source>
</evidence>
<dbReference type="Gene3D" id="2.40.30.70">
    <property type="entry name" value="YaeB-like"/>
    <property type="match status" value="1"/>
</dbReference>
<dbReference type="CDD" id="cd09281">
    <property type="entry name" value="UPF0066"/>
    <property type="match status" value="1"/>
</dbReference>
<evidence type="ECO:0000256" key="1">
    <source>
        <dbReference type="ARBA" id="ARBA00022691"/>
    </source>
</evidence>
<organism evidence="4 5">
    <name type="scientific">Thermoflexibacter ruber</name>
    <dbReference type="NCBI Taxonomy" id="1003"/>
    <lineage>
        <taxon>Bacteria</taxon>
        <taxon>Pseudomonadati</taxon>
        <taxon>Bacteroidota</taxon>
        <taxon>Cytophagia</taxon>
        <taxon>Cytophagales</taxon>
        <taxon>Thermoflexibacteraceae</taxon>
        <taxon>Thermoflexibacter</taxon>
    </lineage>
</organism>
<proteinExistence type="inferred from homology"/>
<name>A0A1I2GCI3_9BACT</name>
<dbReference type="InterPro" id="IPR036413">
    <property type="entry name" value="YaeB-like_sf"/>
</dbReference>